<protein>
    <submittedName>
        <fullName evidence="9">Germination protein GerB</fullName>
    </submittedName>
</protein>
<dbReference type="Gene3D" id="1.20.1740.10">
    <property type="entry name" value="Amino acid/polyamine transporter I"/>
    <property type="match status" value="1"/>
</dbReference>
<evidence type="ECO:0000256" key="7">
    <source>
        <dbReference type="ARBA" id="ARBA00023136"/>
    </source>
</evidence>
<keyword evidence="5 8" id="KW-0812">Transmembrane</keyword>
<feature type="transmembrane region" description="Helical" evidence="8">
    <location>
        <begin position="46"/>
        <end position="68"/>
    </location>
</feature>
<organism evidence="9 10">
    <name type="scientific">Pontibacillus salipaludis</name>
    <dbReference type="NCBI Taxonomy" id="1697394"/>
    <lineage>
        <taxon>Bacteria</taxon>
        <taxon>Bacillati</taxon>
        <taxon>Bacillota</taxon>
        <taxon>Bacilli</taxon>
        <taxon>Bacillales</taxon>
        <taxon>Bacillaceae</taxon>
        <taxon>Pontibacillus</taxon>
    </lineage>
</organism>
<feature type="transmembrane region" description="Helical" evidence="8">
    <location>
        <begin position="224"/>
        <end position="244"/>
    </location>
</feature>
<sequence length="370" mass="41932">MKIQLQVPVGIQIQAFYVFFLIHTTQVGTGIMGISTHIYSTAKQDAWISILVAGVWMSISVFCMGKILQQYESADLPGIQVDIFGKFVGKFLGTILALYFFGLLISVLLNYIEVIQVFLFPTVPTWLVCLFLLSLVVYAVLGGVRVIVGVSFLFFVGTVWLLIVLYKPISLMEWNHFLPVMGNSYSDIASGAFKTTYSLVGFEVLLFIYPYIQNKRKAHSAAQLAALGTTLLTLAVVVITIGYFSGPQLERLIWPTLSMFKIIQFSFAERFDIIAVGLWMMIVLPNMITAMWLCTHTFKRVYGLRQKQVLYVAAILLFFGTIVFQDRLQINYFTDKLATVGFYIAFVYPIVLWPIVLLKNYIRRKRGTSQ</sequence>
<keyword evidence="6 8" id="KW-1133">Transmembrane helix</keyword>
<evidence type="ECO:0000256" key="2">
    <source>
        <dbReference type="ARBA" id="ARBA00007998"/>
    </source>
</evidence>
<evidence type="ECO:0000313" key="10">
    <source>
        <dbReference type="Proteomes" id="UP000642571"/>
    </source>
</evidence>
<dbReference type="EMBL" id="BMIN01000010">
    <property type="protein sequence ID" value="GGD16165.1"/>
    <property type="molecule type" value="Genomic_DNA"/>
</dbReference>
<evidence type="ECO:0000256" key="8">
    <source>
        <dbReference type="SAM" id="Phobius"/>
    </source>
</evidence>
<reference evidence="10" key="1">
    <citation type="journal article" date="2019" name="Int. J. Syst. Evol. Microbiol.">
        <title>The Global Catalogue of Microorganisms (GCM) 10K type strain sequencing project: providing services to taxonomists for standard genome sequencing and annotation.</title>
        <authorList>
            <consortium name="The Broad Institute Genomics Platform"/>
            <consortium name="The Broad Institute Genome Sequencing Center for Infectious Disease"/>
            <person name="Wu L."/>
            <person name="Ma J."/>
        </authorList>
    </citation>
    <scope>NUCLEOTIDE SEQUENCE [LARGE SCALE GENOMIC DNA]</scope>
    <source>
        <strain evidence="10">CGMCC 1.15353</strain>
    </source>
</reference>
<keyword evidence="7 8" id="KW-0472">Membrane</keyword>
<dbReference type="Proteomes" id="UP000642571">
    <property type="component" value="Unassembled WGS sequence"/>
</dbReference>
<evidence type="ECO:0000256" key="3">
    <source>
        <dbReference type="ARBA" id="ARBA00022448"/>
    </source>
</evidence>
<comment type="caution">
    <text evidence="9">The sequence shown here is derived from an EMBL/GenBank/DDBJ whole genome shotgun (WGS) entry which is preliminary data.</text>
</comment>
<feature type="transmembrane region" description="Helical" evidence="8">
    <location>
        <begin position="148"/>
        <end position="169"/>
    </location>
</feature>
<dbReference type="Pfam" id="PF03845">
    <property type="entry name" value="Spore_permease"/>
    <property type="match status" value="1"/>
</dbReference>
<feature type="transmembrane region" description="Helical" evidence="8">
    <location>
        <begin position="189"/>
        <end position="212"/>
    </location>
</feature>
<comment type="similarity">
    <text evidence="2">Belongs to the amino acid-polyamine-organocation (APC) superfamily. Spore germination protein (SGP) (TC 2.A.3.9) family.</text>
</comment>
<proteinExistence type="inferred from homology"/>
<dbReference type="NCBIfam" id="TIGR00912">
    <property type="entry name" value="2A0309"/>
    <property type="match status" value="1"/>
</dbReference>
<feature type="transmembrane region" description="Helical" evidence="8">
    <location>
        <begin position="337"/>
        <end position="358"/>
    </location>
</feature>
<name>A0ABQ1Q7C5_9BACI</name>
<keyword evidence="3" id="KW-0813">Transport</keyword>
<evidence type="ECO:0000313" key="9">
    <source>
        <dbReference type="EMBL" id="GGD16165.1"/>
    </source>
</evidence>
<feature type="transmembrane region" description="Helical" evidence="8">
    <location>
        <begin position="308"/>
        <end position="325"/>
    </location>
</feature>
<evidence type="ECO:0000256" key="4">
    <source>
        <dbReference type="ARBA" id="ARBA00022544"/>
    </source>
</evidence>
<dbReference type="RefSeq" id="WP_188654211.1">
    <property type="nucleotide sequence ID" value="NZ_BMIN01000010.1"/>
</dbReference>
<feature type="transmembrane region" description="Helical" evidence="8">
    <location>
        <begin position="88"/>
        <end position="112"/>
    </location>
</feature>
<evidence type="ECO:0000256" key="1">
    <source>
        <dbReference type="ARBA" id="ARBA00004141"/>
    </source>
</evidence>
<keyword evidence="4" id="KW-0309">Germination</keyword>
<feature type="transmembrane region" description="Helical" evidence="8">
    <location>
        <begin position="118"/>
        <end position="141"/>
    </location>
</feature>
<evidence type="ECO:0000256" key="5">
    <source>
        <dbReference type="ARBA" id="ARBA00022692"/>
    </source>
</evidence>
<keyword evidence="10" id="KW-1185">Reference proteome</keyword>
<accession>A0ABQ1Q7C5</accession>
<dbReference type="PANTHER" id="PTHR34975:SF2">
    <property type="entry name" value="SPORE GERMINATION PROTEIN A2"/>
    <property type="match status" value="1"/>
</dbReference>
<evidence type="ECO:0000256" key="6">
    <source>
        <dbReference type="ARBA" id="ARBA00022989"/>
    </source>
</evidence>
<dbReference type="InterPro" id="IPR004761">
    <property type="entry name" value="Spore_GerAB"/>
</dbReference>
<comment type="subcellular location">
    <subcellularLocation>
        <location evidence="1">Membrane</location>
        <topology evidence="1">Multi-pass membrane protein</topology>
    </subcellularLocation>
</comment>
<dbReference type="PANTHER" id="PTHR34975">
    <property type="entry name" value="SPORE GERMINATION PROTEIN A2"/>
    <property type="match status" value="1"/>
</dbReference>
<feature type="transmembrane region" description="Helical" evidence="8">
    <location>
        <begin position="273"/>
        <end position="296"/>
    </location>
</feature>
<gene>
    <name evidence="9" type="ORF">GCM10011389_24880</name>
</gene>
<feature type="transmembrane region" description="Helical" evidence="8">
    <location>
        <begin position="16"/>
        <end position="40"/>
    </location>
</feature>